<feature type="transmembrane region" description="Helical" evidence="1">
    <location>
        <begin position="59"/>
        <end position="79"/>
    </location>
</feature>
<keyword evidence="1" id="KW-0472">Membrane</keyword>
<dbReference type="STRING" id="1293439.WH87_00585"/>
<dbReference type="AlphaFoldDB" id="A0A0F5QN44"/>
<dbReference type="InterPro" id="IPR010865">
    <property type="entry name" value="DUF1499"/>
</dbReference>
<organism evidence="2 3">
    <name type="scientific">Devosia epidermidihirudinis</name>
    <dbReference type="NCBI Taxonomy" id="1293439"/>
    <lineage>
        <taxon>Bacteria</taxon>
        <taxon>Pseudomonadati</taxon>
        <taxon>Pseudomonadota</taxon>
        <taxon>Alphaproteobacteria</taxon>
        <taxon>Hyphomicrobiales</taxon>
        <taxon>Devosiaceae</taxon>
        <taxon>Devosia</taxon>
    </lineage>
</organism>
<reference evidence="2 3" key="1">
    <citation type="submission" date="2015-03" db="EMBL/GenBank/DDBJ databases">
        <authorList>
            <person name="Lepp D."/>
            <person name="Hassan Y.I."/>
            <person name="Li X.-Z."/>
            <person name="Zhou T."/>
        </authorList>
    </citation>
    <scope>NUCLEOTIDE SEQUENCE [LARGE SCALE GENOMIC DNA]</scope>
    <source>
        <strain evidence="2 3">E84</strain>
    </source>
</reference>
<keyword evidence="3" id="KW-1185">Reference proteome</keyword>
<dbReference type="PATRIC" id="fig|1293439.3.peg.123"/>
<dbReference type="Pfam" id="PF07386">
    <property type="entry name" value="DUF1499"/>
    <property type="match status" value="1"/>
</dbReference>
<evidence type="ECO:0000313" key="2">
    <source>
        <dbReference type="EMBL" id="KKC41479.1"/>
    </source>
</evidence>
<protein>
    <recommendedName>
        <fullName evidence="4">DUF1499 domain-containing protein</fullName>
    </recommendedName>
</protein>
<comment type="caution">
    <text evidence="2">The sequence shown here is derived from an EMBL/GenBank/DDBJ whole genome shotgun (WGS) entry which is preliminary data.</text>
</comment>
<keyword evidence="1" id="KW-0812">Transmembrane</keyword>
<evidence type="ECO:0000313" key="3">
    <source>
        <dbReference type="Proteomes" id="UP000033411"/>
    </source>
</evidence>
<keyword evidence="1" id="KW-1133">Transmembrane helix</keyword>
<proteinExistence type="predicted"/>
<sequence length="250" mass="27493">MGTLAIPLVVISVLLHRIGILPSNGFMFVAGLTLLVALFGVIAAFVAMTRLWFTGDQGWSKALIGLALSLVALLPFVWYGSLAMRYPAVTDIYTTDRAEMPLVFDAQTMSMPQPKTLSAAQIARVFPNVQTRDYPLGLTQTFGLVRQLVEDRGWDVRVLREPTAEFEPGRINARIVTLVGWREEAVIRVTGNATDSEVNMRSASLNALHDFGDNGLRVEEFLTALDDAVTGLMRDNPDANTPIEEQPETD</sequence>
<name>A0A0F5QN44_9HYPH</name>
<gene>
    <name evidence="2" type="ORF">WH87_00585</name>
</gene>
<dbReference type="EMBL" id="LANJ01000001">
    <property type="protein sequence ID" value="KKC41479.1"/>
    <property type="molecule type" value="Genomic_DNA"/>
</dbReference>
<feature type="transmembrane region" description="Helical" evidence="1">
    <location>
        <begin position="25"/>
        <end position="47"/>
    </location>
</feature>
<evidence type="ECO:0008006" key="4">
    <source>
        <dbReference type="Google" id="ProtNLM"/>
    </source>
</evidence>
<dbReference type="Proteomes" id="UP000033411">
    <property type="component" value="Unassembled WGS sequence"/>
</dbReference>
<accession>A0A0F5QN44</accession>
<evidence type="ECO:0000256" key="1">
    <source>
        <dbReference type="SAM" id="Phobius"/>
    </source>
</evidence>